<dbReference type="EMBL" id="BAABAB010000010">
    <property type="protein sequence ID" value="GAA3616275.1"/>
    <property type="molecule type" value="Genomic_DNA"/>
</dbReference>
<proteinExistence type="predicted"/>
<dbReference type="Pfam" id="PF08450">
    <property type="entry name" value="SGL"/>
    <property type="match status" value="1"/>
</dbReference>
<accession>A0ABP6ZVG8</accession>
<evidence type="ECO:0000313" key="3">
    <source>
        <dbReference type="EMBL" id="GAA3616275.1"/>
    </source>
</evidence>
<evidence type="ECO:0000256" key="1">
    <source>
        <dbReference type="SAM" id="SignalP"/>
    </source>
</evidence>
<dbReference type="PANTHER" id="PTHR31460">
    <property type="match status" value="1"/>
</dbReference>
<dbReference type="PANTHER" id="PTHR31460:SF3">
    <property type="entry name" value="MESOCENTIN"/>
    <property type="match status" value="1"/>
</dbReference>
<dbReference type="InterPro" id="IPR013658">
    <property type="entry name" value="SGL"/>
</dbReference>
<comment type="caution">
    <text evidence="3">The sequence shown here is derived from an EMBL/GenBank/DDBJ whole genome shotgun (WGS) entry which is preliminary data.</text>
</comment>
<feature type="domain" description="SMP-30/Gluconolactonase/LRE-like region" evidence="2">
    <location>
        <begin position="53"/>
        <end position="234"/>
    </location>
</feature>
<reference evidence="4" key="1">
    <citation type="journal article" date="2019" name="Int. J. Syst. Evol. Microbiol.">
        <title>The Global Catalogue of Microorganisms (GCM) 10K type strain sequencing project: providing services to taxonomists for standard genome sequencing and annotation.</title>
        <authorList>
            <consortium name="The Broad Institute Genomics Platform"/>
            <consortium name="The Broad Institute Genome Sequencing Center for Infectious Disease"/>
            <person name="Wu L."/>
            <person name="Ma J."/>
        </authorList>
    </citation>
    <scope>NUCLEOTIDE SEQUENCE [LARGE SCALE GENOMIC DNA]</scope>
    <source>
        <strain evidence="4">JCM 16929</strain>
    </source>
</reference>
<gene>
    <name evidence="3" type="ORF">GCM10022236_18040</name>
</gene>
<protein>
    <recommendedName>
        <fullName evidence="2">SMP-30/Gluconolactonase/LRE-like region domain-containing protein</fullName>
    </recommendedName>
</protein>
<dbReference type="RefSeq" id="WP_344803556.1">
    <property type="nucleotide sequence ID" value="NZ_BAABAB010000010.1"/>
</dbReference>
<dbReference type="InterPro" id="IPR011042">
    <property type="entry name" value="6-blade_b-propeller_TolB-like"/>
</dbReference>
<organism evidence="3 4">
    <name type="scientific">Microlunatus ginsengisoli</name>
    <dbReference type="NCBI Taxonomy" id="363863"/>
    <lineage>
        <taxon>Bacteria</taxon>
        <taxon>Bacillati</taxon>
        <taxon>Actinomycetota</taxon>
        <taxon>Actinomycetes</taxon>
        <taxon>Propionibacteriales</taxon>
        <taxon>Propionibacteriaceae</taxon>
        <taxon>Microlunatus</taxon>
    </lineage>
</organism>
<keyword evidence="1" id="KW-0732">Signal</keyword>
<evidence type="ECO:0000259" key="2">
    <source>
        <dbReference type="Pfam" id="PF08450"/>
    </source>
</evidence>
<dbReference type="InterPro" id="IPR053224">
    <property type="entry name" value="Sensory_adhesion_molecule"/>
</dbReference>
<dbReference type="Proteomes" id="UP001501490">
    <property type="component" value="Unassembled WGS sequence"/>
</dbReference>
<dbReference type="Gene3D" id="2.120.10.30">
    <property type="entry name" value="TolB, C-terminal domain"/>
    <property type="match status" value="1"/>
</dbReference>
<feature type="signal peptide" evidence="1">
    <location>
        <begin position="1"/>
        <end position="31"/>
    </location>
</feature>
<feature type="chain" id="PRO_5046336796" description="SMP-30/Gluconolactonase/LRE-like region domain-containing protein" evidence="1">
    <location>
        <begin position="32"/>
        <end position="325"/>
    </location>
</feature>
<dbReference type="SUPFAM" id="SSF63829">
    <property type="entry name" value="Calcium-dependent phosphotriesterase"/>
    <property type="match status" value="1"/>
</dbReference>
<evidence type="ECO:0000313" key="4">
    <source>
        <dbReference type="Proteomes" id="UP001501490"/>
    </source>
</evidence>
<sequence length="325" mass="34683">MTRSPRTTAFGALVASAVLLAPALSAPTAEAHPRPHQPTAYVLSGDPGGSKFEGIGYDRRSADFYVSETTGGEIHRGNVGRAATTEWLAGDGTDGRYTARGVTVDRAGRVYVAGGPNGIDHPGAPDLWVYDRGGRLLTALSTGRPNVFLNDVAIGPDGAAYFTDTNTPRIFRLARGRTGWQVGVWSDASGTVAQGAGFNFNGIVATADRRALLVVQSNTGILWRFDLRSRQASRVDTGSADLTSGDGLVLRGHRLSVVRNFPRRLVTLDLSRHWRVGTQVADVATPPDRVLTTAKIARGRLLAVDSKFDETVAQPPYEVIVLPLP</sequence>
<keyword evidence="4" id="KW-1185">Reference proteome</keyword>
<name>A0ABP6ZVG8_9ACTN</name>